<comment type="caution">
    <text evidence="1">The sequence shown here is derived from an EMBL/GenBank/DDBJ whole genome shotgun (WGS) entry which is preliminary data.</text>
</comment>
<gene>
    <name evidence="1" type="ORF">GCM10023176_08090</name>
</gene>
<evidence type="ECO:0000313" key="2">
    <source>
        <dbReference type="Proteomes" id="UP001500307"/>
    </source>
</evidence>
<keyword evidence="2" id="KW-1185">Reference proteome</keyword>
<evidence type="ECO:0000313" key="1">
    <source>
        <dbReference type="EMBL" id="GAA4563675.1"/>
    </source>
</evidence>
<dbReference type="Proteomes" id="UP001500307">
    <property type="component" value="Unassembled WGS sequence"/>
</dbReference>
<proteinExistence type="predicted"/>
<reference evidence="2" key="1">
    <citation type="journal article" date="2019" name="Int. J. Syst. Evol. Microbiol.">
        <title>The Global Catalogue of Microorganisms (GCM) 10K type strain sequencing project: providing services to taxonomists for standard genome sequencing and annotation.</title>
        <authorList>
            <consortium name="The Broad Institute Genomics Platform"/>
            <consortium name="The Broad Institute Genome Sequencing Center for Infectious Disease"/>
            <person name="Wu L."/>
            <person name="Ma J."/>
        </authorList>
    </citation>
    <scope>NUCLEOTIDE SEQUENCE [LARGE SCALE GENOMIC DNA]</scope>
    <source>
        <strain evidence="2">JCM 3175</strain>
    </source>
</reference>
<organism evidence="1 2">
    <name type="scientific">Micromonospora coerulea</name>
    <dbReference type="NCBI Taxonomy" id="47856"/>
    <lineage>
        <taxon>Bacteria</taxon>
        <taxon>Bacillati</taxon>
        <taxon>Actinomycetota</taxon>
        <taxon>Actinomycetes</taxon>
        <taxon>Micromonosporales</taxon>
        <taxon>Micromonosporaceae</taxon>
        <taxon>Micromonospora</taxon>
    </lineage>
</organism>
<accession>A0ABP8S8C3</accession>
<name>A0ABP8S8C3_9ACTN</name>
<dbReference type="RefSeq" id="WP_346116296.1">
    <property type="nucleotide sequence ID" value="NZ_BAABGU010000003.1"/>
</dbReference>
<protein>
    <submittedName>
        <fullName evidence="1">Uncharacterized protein</fullName>
    </submittedName>
</protein>
<sequence length="109" mass="12770">MTDDELPLADSLALGQLAYLRQRSLGNPRYRDAAYVRLYVTPRYLHWSQPSVFDPHLYSVRRSLDTFERLAKRRDPGADDAWRSVLAAVDLLLTEAHHRVGHRIRPRRF</sequence>
<dbReference type="EMBL" id="BAABGU010000003">
    <property type="protein sequence ID" value="GAA4563675.1"/>
    <property type="molecule type" value="Genomic_DNA"/>
</dbReference>